<comment type="similarity">
    <text evidence="6">Belongs to the RING-type zinc finger family. ATL subfamily.</text>
</comment>
<accession>A0A5J9VCS1</accession>
<comment type="caution">
    <text evidence="11">The sequence shown here is derived from an EMBL/GenBank/DDBJ whole genome shotgun (WGS) entry which is preliminary data.</text>
</comment>
<dbReference type="PROSITE" id="PS50089">
    <property type="entry name" value="ZF_RING_2"/>
    <property type="match status" value="1"/>
</dbReference>
<keyword evidence="12" id="KW-1185">Reference proteome</keyword>
<name>A0A5J9VCS1_9POAL</name>
<feature type="region of interest" description="Disordered" evidence="8">
    <location>
        <begin position="215"/>
        <end position="235"/>
    </location>
</feature>
<feature type="region of interest" description="Disordered" evidence="8">
    <location>
        <begin position="75"/>
        <end position="108"/>
    </location>
</feature>
<evidence type="ECO:0000256" key="6">
    <source>
        <dbReference type="ARBA" id="ARBA00024209"/>
    </source>
</evidence>
<comment type="catalytic activity">
    <reaction evidence="1">
        <text>S-ubiquitinyl-[E2 ubiquitin-conjugating enzyme]-L-cysteine + [acceptor protein]-L-lysine = [E2 ubiquitin-conjugating enzyme]-L-cysteine + N(6)-ubiquitinyl-[acceptor protein]-L-lysine.</text>
        <dbReference type="EC" id="2.3.2.27"/>
    </reaction>
</comment>
<evidence type="ECO:0000259" key="10">
    <source>
        <dbReference type="PROSITE" id="PS50089"/>
    </source>
</evidence>
<evidence type="ECO:0000313" key="11">
    <source>
        <dbReference type="EMBL" id="TVU33271.1"/>
    </source>
</evidence>
<feature type="compositionally biased region" description="Basic and acidic residues" evidence="8">
    <location>
        <begin position="77"/>
        <end position="86"/>
    </location>
</feature>
<dbReference type="EMBL" id="RWGY01000011">
    <property type="protein sequence ID" value="TVU33271.1"/>
    <property type="molecule type" value="Genomic_DNA"/>
</dbReference>
<dbReference type="CDD" id="cd16461">
    <property type="entry name" value="RING-H2_EL5-like"/>
    <property type="match status" value="1"/>
</dbReference>
<evidence type="ECO:0000256" key="4">
    <source>
        <dbReference type="ARBA" id="ARBA00022771"/>
    </source>
</evidence>
<reference evidence="11 12" key="1">
    <citation type="journal article" date="2019" name="Sci. Rep.">
        <title>A high-quality genome of Eragrostis curvula grass provides insights into Poaceae evolution and supports new strategies to enhance forage quality.</title>
        <authorList>
            <person name="Carballo J."/>
            <person name="Santos B.A.C.M."/>
            <person name="Zappacosta D."/>
            <person name="Garbus I."/>
            <person name="Selva J.P."/>
            <person name="Gallo C.A."/>
            <person name="Diaz A."/>
            <person name="Albertini E."/>
            <person name="Caccamo M."/>
            <person name="Echenique V."/>
        </authorList>
    </citation>
    <scope>NUCLEOTIDE SEQUENCE [LARGE SCALE GENOMIC DNA]</scope>
    <source>
        <strain evidence="12">cv. Victoria</strain>
        <tissue evidence="11">Leaf</tissue>
    </source>
</reference>
<evidence type="ECO:0000256" key="3">
    <source>
        <dbReference type="ARBA" id="ARBA00022723"/>
    </source>
</evidence>
<feature type="transmembrane region" description="Helical" evidence="9">
    <location>
        <begin position="15"/>
        <end position="34"/>
    </location>
</feature>
<dbReference type="Gene3D" id="3.30.40.10">
    <property type="entry name" value="Zinc/RING finger domain, C3HC4 (zinc finger)"/>
    <property type="match status" value="1"/>
</dbReference>
<feature type="domain" description="RING-type" evidence="10">
    <location>
        <begin position="144"/>
        <end position="186"/>
    </location>
</feature>
<feature type="non-terminal residue" evidence="11">
    <location>
        <position position="1"/>
    </location>
</feature>
<evidence type="ECO:0000256" key="5">
    <source>
        <dbReference type="ARBA" id="ARBA00022833"/>
    </source>
</evidence>
<dbReference type="GO" id="GO:0008270">
    <property type="term" value="F:zinc ion binding"/>
    <property type="evidence" value="ECO:0007669"/>
    <property type="project" value="UniProtKB-KW"/>
</dbReference>
<organism evidence="11 12">
    <name type="scientific">Eragrostis curvula</name>
    <name type="common">weeping love grass</name>
    <dbReference type="NCBI Taxonomy" id="38414"/>
    <lineage>
        <taxon>Eukaryota</taxon>
        <taxon>Viridiplantae</taxon>
        <taxon>Streptophyta</taxon>
        <taxon>Embryophyta</taxon>
        <taxon>Tracheophyta</taxon>
        <taxon>Spermatophyta</taxon>
        <taxon>Magnoliopsida</taxon>
        <taxon>Liliopsida</taxon>
        <taxon>Poales</taxon>
        <taxon>Poaceae</taxon>
        <taxon>PACMAD clade</taxon>
        <taxon>Chloridoideae</taxon>
        <taxon>Eragrostideae</taxon>
        <taxon>Eragrostidinae</taxon>
        <taxon>Eragrostis</taxon>
    </lineage>
</organism>
<dbReference type="PANTHER" id="PTHR14155">
    <property type="entry name" value="RING FINGER DOMAIN-CONTAINING"/>
    <property type="match status" value="1"/>
</dbReference>
<keyword evidence="9" id="KW-0812">Transmembrane</keyword>
<dbReference type="AlphaFoldDB" id="A0A5J9VCS1"/>
<protein>
    <recommendedName>
        <fullName evidence="2">RING-type E3 ubiquitin transferase</fullName>
        <ecNumber evidence="2">2.3.2.27</ecNumber>
    </recommendedName>
</protein>
<keyword evidence="5" id="KW-0862">Zinc</keyword>
<evidence type="ECO:0000256" key="2">
    <source>
        <dbReference type="ARBA" id="ARBA00012483"/>
    </source>
</evidence>
<keyword evidence="9" id="KW-1133">Transmembrane helix</keyword>
<dbReference type="InterPro" id="IPR013083">
    <property type="entry name" value="Znf_RING/FYVE/PHD"/>
</dbReference>
<dbReference type="Pfam" id="PF13639">
    <property type="entry name" value="zf-RING_2"/>
    <property type="match status" value="1"/>
</dbReference>
<dbReference type="PANTHER" id="PTHR14155:SF624">
    <property type="entry name" value="RING-TYPE E3 UBIQUITIN TRANSFERASE"/>
    <property type="match status" value="1"/>
</dbReference>
<dbReference type="OrthoDB" id="8062037at2759"/>
<evidence type="ECO:0000313" key="12">
    <source>
        <dbReference type="Proteomes" id="UP000324897"/>
    </source>
</evidence>
<dbReference type="InterPro" id="IPR053238">
    <property type="entry name" value="RING-H2_zinc_finger"/>
</dbReference>
<keyword evidence="3" id="KW-0479">Metal-binding</keyword>
<dbReference type="Proteomes" id="UP000324897">
    <property type="component" value="Chromosome 1"/>
</dbReference>
<dbReference type="Gramene" id="TVU33271">
    <property type="protein sequence ID" value="TVU33271"/>
    <property type="gene ID" value="EJB05_25063"/>
</dbReference>
<evidence type="ECO:0000256" key="1">
    <source>
        <dbReference type="ARBA" id="ARBA00000900"/>
    </source>
</evidence>
<gene>
    <name evidence="11" type="ORF">EJB05_25063</name>
</gene>
<evidence type="ECO:0000256" key="9">
    <source>
        <dbReference type="SAM" id="Phobius"/>
    </source>
</evidence>
<keyword evidence="4 7" id="KW-0863">Zinc-finger</keyword>
<dbReference type="InterPro" id="IPR001841">
    <property type="entry name" value="Znf_RING"/>
</dbReference>
<dbReference type="GO" id="GO:0061630">
    <property type="term" value="F:ubiquitin protein ligase activity"/>
    <property type="evidence" value="ECO:0007669"/>
    <property type="project" value="UniProtKB-EC"/>
</dbReference>
<keyword evidence="9" id="KW-0472">Membrane</keyword>
<dbReference type="EC" id="2.3.2.27" evidence="2"/>
<dbReference type="SMART" id="SM00184">
    <property type="entry name" value="RING"/>
    <property type="match status" value="1"/>
</dbReference>
<dbReference type="SUPFAM" id="SSF57850">
    <property type="entry name" value="RING/U-box"/>
    <property type="match status" value="1"/>
</dbReference>
<evidence type="ECO:0000256" key="7">
    <source>
        <dbReference type="PROSITE-ProRule" id="PRU00175"/>
    </source>
</evidence>
<feature type="transmembrane region" description="Helical" evidence="9">
    <location>
        <begin position="46"/>
        <end position="68"/>
    </location>
</feature>
<proteinExistence type="inferred from homology"/>
<evidence type="ECO:0000256" key="8">
    <source>
        <dbReference type="SAM" id="MobiDB-lite"/>
    </source>
</evidence>
<sequence length="235" mass="25798">MSAEEDTCFRWSRDFVIAHAVFASGFVTAPVAVLHLVKRPHSGRALFFAVFAAFCTTVSLILCCRFYAELNRPPWPRRGERRQQHDDGDDGGGQDTTTTTTRETSHELRHPELPVMVRVEMQAALAAGRVPSYEHRDGGAALDCAVCLGEVEMGETVRRMPACQHVFHQQCIDMWLRAHATCPVCRRGVLPALPLPEQQRPPEVVVTIHAVSSGPLSPTMSPAGHGLPGLDRADA</sequence>